<dbReference type="Proteomes" id="UP000295504">
    <property type="component" value="Unassembled WGS sequence"/>
</dbReference>
<dbReference type="NCBIfam" id="TIGR03960">
    <property type="entry name" value="rSAM_fuse_unch"/>
    <property type="match status" value="1"/>
</dbReference>
<dbReference type="PANTHER" id="PTHR42731">
    <property type="entry name" value="SLL1084 PROTEIN"/>
    <property type="match status" value="1"/>
</dbReference>
<evidence type="ECO:0000259" key="1">
    <source>
        <dbReference type="PROSITE" id="PS51918"/>
    </source>
</evidence>
<comment type="caution">
    <text evidence="2">The sequence shown here is derived from an EMBL/GenBank/DDBJ whole genome shotgun (WGS) entry which is preliminary data.</text>
</comment>
<dbReference type="InterPro" id="IPR007197">
    <property type="entry name" value="rSAM"/>
</dbReference>
<dbReference type="Pfam" id="PF04055">
    <property type="entry name" value="Radical_SAM"/>
    <property type="match status" value="1"/>
</dbReference>
<protein>
    <submittedName>
        <fullName evidence="2">Radical SAM family uncharacterized protein</fullName>
    </submittedName>
</protein>
<dbReference type="InterPro" id="IPR006638">
    <property type="entry name" value="Elp3/MiaA/NifB-like_rSAM"/>
</dbReference>
<organism evidence="2 3">
    <name type="scientific">Serpentinicella alkaliphila</name>
    <dbReference type="NCBI Taxonomy" id="1734049"/>
    <lineage>
        <taxon>Bacteria</taxon>
        <taxon>Bacillati</taxon>
        <taxon>Bacillota</taxon>
        <taxon>Clostridia</taxon>
        <taxon>Peptostreptococcales</taxon>
        <taxon>Natronincolaceae</taxon>
        <taxon>Serpentinicella</taxon>
    </lineage>
</organism>
<dbReference type="InterPro" id="IPR045784">
    <property type="entry name" value="Radical_SAM_N2"/>
</dbReference>
<dbReference type="Pfam" id="PF19864">
    <property type="entry name" value="Radical_SAM_N2"/>
    <property type="match status" value="1"/>
</dbReference>
<dbReference type="CDD" id="cd01335">
    <property type="entry name" value="Radical_SAM"/>
    <property type="match status" value="1"/>
</dbReference>
<dbReference type="PANTHER" id="PTHR42731:SF1">
    <property type="entry name" value="RADICAL SAM DOMAIN PROTEIN"/>
    <property type="match status" value="1"/>
</dbReference>
<dbReference type="InterPro" id="IPR023404">
    <property type="entry name" value="rSAM_horseshoe"/>
</dbReference>
<dbReference type="GO" id="GO:0051536">
    <property type="term" value="F:iron-sulfur cluster binding"/>
    <property type="evidence" value="ECO:0007669"/>
    <property type="project" value="InterPro"/>
</dbReference>
<evidence type="ECO:0000313" key="2">
    <source>
        <dbReference type="EMBL" id="TCP99082.1"/>
    </source>
</evidence>
<sequence>MEKVDIHDLLYKVEKPARYLGNELNSVHKDINDDTIRYAFCFPDVYEIGMSHLGMQIIYHLLNDKKNIFCERVFAPAADMEKEMRENGVPLFGLESRQALNNFDFVGFTLQYELSYSNILNMLDLANIPLYSKDRTEKHPIVMVGGPCAYNPEPIADFVDIVVLGEGEEVLIELLELYEEEKKKGYKKSEYLERAAQIQGIYVPSLFEVTYMEDGRIKSFEPIKSNIPSKIQKRIIKNLDEVFYPEQVIVPYLNVVHDRVMLEIFRGCMRGCRFCQAGMIYRPVREKSVDRLADLAEKLVTSTGYEEISLASLSTSDYTELHKVVRHLIDKYSKDKIGLSLPSLRLDNFSLELIKEIQKVRKTGLTFAPEAGSQRLRDVINKGLTERDLTNAVEKAFASGWSNVKLYFMLGLPTETDEDLLGIKDMAVKVLHVFYNTPKEDRANSINVTVSTSTFVPKPFTPFQWEPQISLEEIKRKQAILIEQLKRKNLTYNYHESKTSLLEAVFARGDRRLSKVLEAAFRSGCKFDGWYEFFNFDKWMDAFKETGIDPDFYTRKREYDELLPWDHINVGVTKDFLIRENERSKNAEVTANCRENCSACGITQNFIGGIC</sequence>
<dbReference type="RefSeq" id="WP_132849216.1">
    <property type="nucleotide sequence ID" value="NZ_CP058648.1"/>
</dbReference>
<dbReference type="InterPro" id="IPR058240">
    <property type="entry name" value="rSAM_sf"/>
</dbReference>
<dbReference type="SFLD" id="SFLDS00029">
    <property type="entry name" value="Radical_SAM"/>
    <property type="match status" value="1"/>
</dbReference>
<proteinExistence type="predicted"/>
<dbReference type="AlphaFoldDB" id="A0A4R2TVA2"/>
<keyword evidence="3" id="KW-1185">Reference proteome</keyword>
<reference evidence="2 3" key="1">
    <citation type="submission" date="2019-03" db="EMBL/GenBank/DDBJ databases">
        <title>Genomic Encyclopedia of Type Strains, Phase IV (KMG-IV): sequencing the most valuable type-strain genomes for metagenomic binning, comparative biology and taxonomic classification.</title>
        <authorList>
            <person name="Goeker M."/>
        </authorList>
    </citation>
    <scope>NUCLEOTIDE SEQUENCE [LARGE SCALE GENOMIC DNA]</scope>
    <source>
        <strain evidence="2 3">DSM 100013</strain>
    </source>
</reference>
<dbReference type="EMBL" id="SLYC01000036">
    <property type="protein sequence ID" value="TCP99082.1"/>
    <property type="molecule type" value="Genomic_DNA"/>
</dbReference>
<dbReference type="OrthoDB" id="9806827at2"/>
<dbReference type="SFLD" id="SFLDG01082">
    <property type="entry name" value="B12-binding_domain_containing"/>
    <property type="match status" value="1"/>
</dbReference>
<dbReference type="GO" id="GO:0003824">
    <property type="term" value="F:catalytic activity"/>
    <property type="evidence" value="ECO:0007669"/>
    <property type="project" value="InterPro"/>
</dbReference>
<dbReference type="PROSITE" id="PS51918">
    <property type="entry name" value="RADICAL_SAM"/>
    <property type="match status" value="1"/>
</dbReference>
<dbReference type="Gene3D" id="3.80.30.20">
    <property type="entry name" value="tm_1862 like domain"/>
    <property type="match status" value="1"/>
</dbReference>
<gene>
    <name evidence="2" type="ORF">EDD79_103610</name>
</gene>
<dbReference type="SUPFAM" id="SSF102114">
    <property type="entry name" value="Radical SAM enzymes"/>
    <property type="match status" value="1"/>
</dbReference>
<dbReference type="Gene3D" id="3.40.50.280">
    <property type="entry name" value="Cobalamin-binding domain"/>
    <property type="match status" value="1"/>
</dbReference>
<dbReference type="SMART" id="SM00729">
    <property type="entry name" value="Elp3"/>
    <property type="match status" value="1"/>
</dbReference>
<dbReference type="InterPro" id="IPR023862">
    <property type="entry name" value="CHP03960_rSAM"/>
</dbReference>
<name>A0A4R2TVA2_9FIRM</name>
<evidence type="ECO:0000313" key="3">
    <source>
        <dbReference type="Proteomes" id="UP000295504"/>
    </source>
</evidence>
<feature type="domain" description="Radical SAM core" evidence="1">
    <location>
        <begin position="254"/>
        <end position="493"/>
    </location>
</feature>
<accession>A0A4R2TVA2</accession>